<protein>
    <submittedName>
        <fullName evidence="2">Uncharacterized protein</fullName>
    </submittedName>
</protein>
<evidence type="ECO:0000256" key="1">
    <source>
        <dbReference type="SAM" id="MobiDB-lite"/>
    </source>
</evidence>
<proteinExistence type="predicted"/>
<dbReference type="InParanoid" id="A0A218ZGQ5"/>
<reference evidence="2 3" key="1">
    <citation type="submission" date="2017-04" db="EMBL/GenBank/DDBJ databases">
        <title>Draft genome sequence of Marssonina coronaria NL1: causal agent of apple blotch.</title>
        <authorList>
            <person name="Cheng Q."/>
        </authorList>
    </citation>
    <scope>NUCLEOTIDE SEQUENCE [LARGE SCALE GENOMIC DNA]</scope>
    <source>
        <strain evidence="2 3">NL1</strain>
    </source>
</reference>
<gene>
    <name evidence="2" type="ORF">B2J93_6748</name>
</gene>
<dbReference type="Proteomes" id="UP000242519">
    <property type="component" value="Unassembled WGS sequence"/>
</dbReference>
<dbReference type="AlphaFoldDB" id="A0A218ZGQ5"/>
<feature type="region of interest" description="Disordered" evidence="1">
    <location>
        <begin position="1"/>
        <end position="37"/>
    </location>
</feature>
<organism evidence="2 3">
    <name type="scientific">Diplocarpon coronariae</name>
    <dbReference type="NCBI Taxonomy" id="2795749"/>
    <lineage>
        <taxon>Eukaryota</taxon>
        <taxon>Fungi</taxon>
        <taxon>Dikarya</taxon>
        <taxon>Ascomycota</taxon>
        <taxon>Pezizomycotina</taxon>
        <taxon>Leotiomycetes</taxon>
        <taxon>Helotiales</taxon>
        <taxon>Drepanopezizaceae</taxon>
        <taxon>Diplocarpon</taxon>
    </lineage>
</organism>
<evidence type="ECO:0000313" key="3">
    <source>
        <dbReference type="Proteomes" id="UP000242519"/>
    </source>
</evidence>
<dbReference type="EMBL" id="MZNU01000020">
    <property type="protein sequence ID" value="OWP07168.1"/>
    <property type="molecule type" value="Genomic_DNA"/>
</dbReference>
<comment type="caution">
    <text evidence="2">The sequence shown here is derived from an EMBL/GenBank/DDBJ whole genome shotgun (WGS) entry which is preliminary data.</text>
</comment>
<accession>A0A218ZGQ5</accession>
<keyword evidence="3" id="KW-1185">Reference proteome</keyword>
<feature type="region of interest" description="Disordered" evidence="1">
    <location>
        <begin position="261"/>
        <end position="281"/>
    </location>
</feature>
<sequence length="479" mass="51473">MQTSRTSAGSLLRAPRTNTRPVSERARKSLSTQHAGEGRCARVVRIGDAVSGASLGRRNPQTSRAGPVLATITGPRVASAPPHGTIRAVLAVLGNVRGGSPLARVESPIGRVRQSPLALGIFGCARRQRAGDASGSLPAGNTKLSRSVLEPATLGQAPLLTLPPRETPKASIRSILRYIRPEQVAVGLFLLERSLLPRNVLPGGGSSSPPCSPTDATRLDIPTRERAFAVLVWPVSAPSRSRTFHAPYVFESEAFARASDMSFQTDTPTFDPPAHPPTTEDSLDVDLALLLAPDPGFSSSKAASNRAKQSLPKTVLGSDASQVTAYATPTAPKPRVLEIPHNIAERTFCAPHARPAGPVRLSNHQTWNLVRLASMALCIYFGIFVVCVKSLTPKIAAYLAEGEPRIIECSRELRFTASTAGLWVCWMFSASFTVRRMFRVYWGQEPRDPDLDYEWKGNQLMAGLISTGSAVLLVDAVIR</sequence>
<evidence type="ECO:0000313" key="2">
    <source>
        <dbReference type="EMBL" id="OWP07168.1"/>
    </source>
</evidence>
<name>A0A218ZGQ5_9HELO</name>